<dbReference type="InterPro" id="IPR008318">
    <property type="entry name" value="UCP030820"/>
</dbReference>
<dbReference type="EMBL" id="FOAA01000010">
    <property type="protein sequence ID" value="SEL13156.1"/>
    <property type="molecule type" value="Genomic_DNA"/>
</dbReference>
<gene>
    <name evidence="1" type="ORF">SAMN05444515_1106</name>
</gene>
<evidence type="ECO:0000313" key="2">
    <source>
        <dbReference type="Proteomes" id="UP000199256"/>
    </source>
</evidence>
<dbReference type="STRING" id="1396821.SAMN05444515_1106"/>
<name>A0A1H7MPB2_9GAMM</name>
<protein>
    <submittedName>
        <fullName evidence="1">Uncharacterized conserved protein, DUF934 family</fullName>
    </submittedName>
</protein>
<dbReference type="OrthoDB" id="9800421at2"/>
<organism evidence="1 2">
    <name type="scientific">Ectothiorhodospira marina</name>
    <dbReference type="NCBI Taxonomy" id="1396821"/>
    <lineage>
        <taxon>Bacteria</taxon>
        <taxon>Pseudomonadati</taxon>
        <taxon>Pseudomonadota</taxon>
        <taxon>Gammaproteobacteria</taxon>
        <taxon>Chromatiales</taxon>
        <taxon>Ectothiorhodospiraceae</taxon>
        <taxon>Ectothiorhodospira</taxon>
    </lineage>
</organism>
<accession>A0A1H7MPB2</accession>
<dbReference type="Pfam" id="PF06073">
    <property type="entry name" value="DUF934"/>
    <property type="match status" value="1"/>
</dbReference>
<dbReference type="AlphaFoldDB" id="A0A1H7MPB2"/>
<dbReference type="RefSeq" id="WP_090253940.1">
    <property type="nucleotide sequence ID" value="NZ_FOAA01000010.1"/>
</dbReference>
<proteinExistence type="predicted"/>
<reference evidence="2" key="1">
    <citation type="submission" date="2016-10" db="EMBL/GenBank/DDBJ databases">
        <authorList>
            <person name="Varghese N."/>
            <person name="Submissions S."/>
        </authorList>
    </citation>
    <scope>NUCLEOTIDE SEQUENCE [LARGE SCALE GENOMIC DNA]</scope>
    <source>
        <strain evidence="2">DSM 241</strain>
    </source>
</reference>
<sequence>MALITLDVQIVPDPRRQTPEGHQAEGRPRDVLLDLHQWRETVGNEAVPEGVDGVLLQPQDTLTDLLPWLDRLHLVALNFPKAGDGRPYSMARQLRWRDGYKGELRAVGDIQVDQLAAMRRCGFDSFELSTNDLALQAARYLQGPRAYPHWQDPAPVPG</sequence>
<keyword evidence="2" id="KW-1185">Reference proteome</keyword>
<dbReference type="Proteomes" id="UP000199256">
    <property type="component" value="Unassembled WGS sequence"/>
</dbReference>
<evidence type="ECO:0000313" key="1">
    <source>
        <dbReference type="EMBL" id="SEL13156.1"/>
    </source>
</evidence>